<dbReference type="Proteomes" id="UP001497482">
    <property type="component" value="Chromosome 8"/>
</dbReference>
<name>A0AAV2MIF1_KNICA</name>
<dbReference type="EMBL" id="OZ035830">
    <property type="protein sequence ID" value="CAL1612966.1"/>
    <property type="molecule type" value="Genomic_DNA"/>
</dbReference>
<keyword evidence="3" id="KW-1185">Reference proteome</keyword>
<evidence type="ECO:0000256" key="1">
    <source>
        <dbReference type="SAM" id="MobiDB-lite"/>
    </source>
</evidence>
<sequence>MTAAYPSAPPSGMFGSVPGYEGIGGGGFLPPPVPLEPLPPPQPGPAPDDWTIPSLSEDEAQEAFKSFASGHCCWSSAPAKDGVITGIQAYNTYRYRLETYTESRSTEWAQKPHEGEAADFYTQPAPRPWEVVATPPSNFTNQKQEIRVPFTASVKDCSECRASGTKPCETCKGDGKKNCWVCSGAGTRDGQNCSRCNGTGSERCDSCDGRGTSDCDVCKGKRRMLAYIKLTVEWKNQCEDHVVHQESGLNSEDLKSVHGKQLFTNSAFMLYPLMGFPNAAISEASARMIQDHQTKYSQNGRILQQRQTVELIPISKVSYKWKGDTHNFYVYGNERGVSADYPATCCCAVM</sequence>
<dbReference type="PANTHER" id="PTHR48465">
    <property type="entry name" value="PROTEIN SSUH2 HOMOLOG"/>
    <property type="match status" value="1"/>
</dbReference>
<protein>
    <recommendedName>
        <fullName evidence="4">Protein SSUH2 homolog</fullName>
    </recommendedName>
</protein>
<feature type="compositionally biased region" description="Pro residues" evidence="1">
    <location>
        <begin position="29"/>
        <end position="46"/>
    </location>
</feature>
<reference evidence="2 3" key="1">
    <citation type="submission" date="2024-04" db="EMBL/GenBank/DDBJ databases">
        <authorList>
            <person name="Waldvogel A.-M."/>
            <person name="Schoenle A."/>
        </authorList>
    </citation>
    <scope>NUCLEOTIDE SEQUENCE [LARGE SCALE GENOMIC DNA]</scope>
</reference>
<organism evidence="2 3">
    <name type="scientific">Knipowitschia caucasica</name>
    <name type="common">Caucasian dwarf goby</name>
    <name type="synonym">Pomatoschistus caucasicus</name>
    <dbReference type="NCBI Taxonomy" id="637954"/>
    <lineage>
        <taxon>Eukaryota</taxon>
        <taxon>Metazoa</taxon>
        <taxon>Chordata</taxon>
        <taxon>Craniata</taxon>
        <taxon>Vertebrata</taxon>
        <taxon>Euteleostomi</taxon>
        <taxon>Actinopterygii</taxon>
        <taxon>Neopterygii</taxon>
        <taxon>Teleostei</taxon>
        <taxon>Neoteleostei</taxon>
        <taxon>Acanthomorphata</taxon>
        <taxon>Gobiaria</taxon>
        <taxon>Gobiiformes</taxon>
        <taxon>Gobioidei</taxon>
        <taxon>Gobiidae</taxon>
        <taxon>Gobiinae</taxon>
        <taxon>Knipowitschia</taxon>
    </lineage>
</organism>
<evidence type="ECO:0000313" key="3">
    <source>
        <dbReference type="Proteomes" id="UP001497482"/>
    </source>
</evidence>
<gene>
    <name evidence="2" type="ORF">KC01_LOCUS39240</name>
</gene>
<dbReference type="PANTHER" id="PTHR48465:SF1">
    <property type="entry name" value="PROTEIN SSUH2 HOMOLOG"/>
    <property type="match status" value="1"/>
</dbReference>
<feature type="region of interest" description="Disordered" evidence="1">
    <location>
        <begin position="1"/>
        <end position="52"/>
    </location>
</feature>
<evidence type="ECO:0000313" key="2">
    <source>
        <dbReference type="EMBL" id="CAL1612966.1"/>
    </source>
</evidence>
<dbReference type="AlphaFoldDB" id="A0AAV2MIF1"/>
<evidence type="ECO:0008006" key="4">
    <source>
        <dbReference type="Google" id="ProtNLM"/>
    </source>
</evidence>
<accession>A0AAV2MIF1</accession>
<proteinExistence type="predicted"/>
<dbReference type="InterPro" id="IPR052789">
    <property type="entry name" value="SSUH2_homolog"/>
</dbReference>